<proteinExistence type="predicted"/>
<comment type="caution">
    <text evidence="2">The sequence shown here is derived from an EMBL/GenBank/DDBJ whole genome shotgun (WGS) entry which is preliminary data.</text>
</comment>
<reference evidence="2 3" key="1">
    <citation type="submission" date="2007-06" db="EMBL/GenBank/DDBJ databases">
        <authorList>
            <person name="Shimkets L."/>
            <person name="Ferriera S."/>
            <person name="Johnson J."/>
            <person name="Kravitz S."/>
            <person name="Beeson K."/>
            <person name="Sutton G."/>
            <person name="Rogers Y.-H."/>
            <person name="Friedman R."/>
            <person name="Frazier M."/>
            <person name="Venter J.C."/>
        </authorList>
    </citation>
    <scope>NUCLEOTIDE SEQUENCE [LARGE SCALE GENOMIC DNA]</scope>
    <source>
        <strain evidence="2 3">SIR-1</strain>
    </source>
</reference>
<keyword evidence="1" id="KW-0472">Membrane</keyword>
<dbReference type="Proteomes" id="UP000005801">
    <property type="component" value="Unassembled WGS sequence"/>
</dbReference>
<dbReference type="RefSeq" id="WP_006970431.1">
    <property type="nucleotide sequence ID" value="NZ_ABCS01000011.1"/>
</dbReference>
<feature type="transmembrane region" description="Helical" evidence="1">
    <location>
        <begin position="60"/>
        <end position="81"/>
    </location>
</feature>
<protein>
    <submittedName>
        <fullName evidence="2">Uncharacterized protein</fullName>
    </submittedName>
</protein>
<evidence type="ECO:0000313" key="3">
    <source>
        <dbReference type="Proteomes" id="UP000005801"/>
    </source>
</evidence>
<accession>A6G132</accession>
<gene>
    <name evidence="2" type="ORF">PPSIR1_11145</name>
</gene>
<keyword evidence="1" id="KW-0812">Transmembrane</keyword>
<keyword evidence="3" id="KW-1185">Reference proteome</keyword>
<name>A6G132_9BACT</name>
<sequence length="90" mass="9844">MGVEQMQRRAAAVPKALTGLSVAAVFVVPLVWVIGEDNIFDWTLAWITSMAGEGADLRHLLAYLLCVMILLVPTGVAIQLVGHWRLSRSE</sequence>
<feature type="transmembrane region" description="Helical" evidence="1">
    <location>
        <begin position="12"/>
        <end position="34"/>
    </location>
</feature>
<evidence type="ECO:0000313" key="2">
    <source>
        <dbReference type="EMBL" id="EDM80327.1"/>
    </source>
</evidence>
<dbReference type="EMBL" id="ABCS01000011">
    <property type="protein sequence ID" value="EDM80327.1"/>
    <property type="molecule type" value="Genomic_DNA"/>
</dbReference>
<dbReference type="OrthoDB" id="9916025at2"/>
<dbReference type="STRING" id="391625.PPSIR1_11145"/>
<keyword evidence="1" id="KW-1133">Transmembrane helix</keyword>
<evidence type="ECO:0000256" key="1">
    <source>
        <dbReference type="SAM" id="Phobius"/>
    </source>
</evidence>
<dbReference type="AlphaFoldDB" id="A6G132"/>
<organism evidence="2 3">
    <name type="scientific">Plesiocystis pacifica SIR-1</name>
    <dbReference type="NCBI Taxonomy" id="391625"/>
    <lineage>
        <taxon>Bacteria</taxon>
        <taxon>Pseudomonadati</taxon>
        <taxon>Myxococcota</taxon>
        <taxon>Polyangia</taxon>
        <taxon>Nannocystales</taxon>
        <taxon>Nannocystaceae</taxon>
        <taxon>Plesiocystis</taxon>
    </lineage>
</organism>